<reference evidence="2" key="1">
    <citation type="journal article" date="2013" name="Environ. Microbiol.">
        <title>Microbiota from the distal guts of lean and obese adolescents exhibit partial functional redundancy besides clear differences in community structure.</title>
        <authorList>
            <person name="Ferrer M."/>
            <person name="Ruiz A."/>
            <person name="Lanza F."/>
            <person name="Haange S.B."/>
            <person name="Oberbach A."/>
            <person name="Till H."/>
            <person name="Bargiela R."/>
            <person name="Campoy C."/>
            <person name="Segura M.T."/>
            <person name="Richter M."/>
            <person name="von Bergen M."/>
            <person name="Seifert J."/>
            <person name="Suarez A."/>
        </authorList>
    </citation>
    <scope>NUCLEOTIDE SEQUENCE</scope>
</reference>
<evidence type="ECO:0000259" key="1">
    <source>
        <dbReference type="PROSITE" id="PS51199"/>
    </source>
</evidence>
<dbReference type="PANTHER" id="PTHR30153">
    <property type="entry name" value="REPLICATIVE DNA HELICASE DNAB"/>
    <property type="match status" value="1"/>
</dbReference>
<evidence type="ECO:0000313" key="2">
    <source>
        <dbReference type="EMBL" id="EKC51989.1"/>
    </source>
</evidence>
<protein>
    <submittedName>
        <fullName evidence="2">Replicative DNA helicase</fullName>
    </submittedName>
</protein>
<dbReference type="Pfam" id="PF03796">
    <property type="entry name" value="DnaB_C"/>
    <property type="match status" value="1"/>
</dbReference>
<dbReference type="InterPro" id="IPR007694">
    <property type="entry name" value="DNA_helicase_DnaB-like_C"/>
</dbReference>
<dbReference type="PROSITE" id="PS51199">
    <property type="entry name" value="SF4_HELICASE"/>
    <property type="match status" value="1"/>
</dbReference>
<keyword evidence="2" id="KW-0347">Helicase</keyword>
<dbReference type="AlphaFoldDB" id="K1S9B8"/>
<dbReference type="SUPFAM" id="SSF52540">
    <property type="entry name" value="P-loop containing nucleoside triphosphate hydrolases"/>
    <property type="match status" value="1"/>
</dbReference>
<gene>
    <name evidence="2" type="ORF">OBE_13323</name>
</gene>
<name>K1S9B8_9ZZZZ</name>
<dbReference type="Gene3D" id="3.40.50.300">
    <property type="entry name" value="P-loop containing nucleotide triphosphate hydrolases"/>
    <property type="match status" value="1"/>
</dbReference>
<dbReference type="PANTHER" id="PTHR30153:SF2">
    <property type="entry name" value="REPLICATIVE DNA HELICASE"/>
    <property type="match status" value="1"/>
</dbReference>
<comment type="caution">
    <text evidence="2">The sequence shown here is derived from an EMBL/GenBank/DDBJ whole genome shotgun (WGS) entry which is preliminary data.</text>
</comment>
<keyword evidence="2" id="KW-0378">Hydrolase</keyword>
<sequence length="68" mass="7967">MRESGAIEQDADVVMFLYRDEYYTKDASTKKGITEIIIGKQRNGPTCTVELKWLNQYTKFANLEYHDE</sequence>
<feature type="domain" description="SF4 helicase" evidence="1">
    <location>
        <begin position="1"/>
        <end position="67"/>
    </location>
</feature>
<keyword evidence="2" id="KW-0067">ATP-binding</keyword>
<dbReference type="GO" id="GO:0005829">
    <property type="term" value="C:cytosol"/>
    <property type="evidence" value="ECO:0007669"/>
    <property type="project" value="TreeGrafter"/>
</dbReference>
<organism evidence="2">
    <name type="scientific">human gut metagenome</name>
    <dbReference type="NCBI Taxonomy" id="408170"/>
    <lineage>
        <taxon>unclassified sequences</taxon>
        <taxon>metagenomes</taxon>
        <taxon>organismal metagenomes</taxon>
    </lineage>
</organism>
<dbReference type="GO" id="GO:0005524">
    <property type="term" value="F:ATP binding"/>
    <property type="evidence" value="ECO:0007669"/>
    <property type="project" value="InterPro"/>
</dbReference>
<dbReference type="GO" id="GO:0006260">
    <property type="term" value="P:DNA replication"/>
    <property type="evidence" value="ECO:0007669"/>
    <property type="project" value="InterPro"/>
</dbReference>
<dbReference type="GO" id="GO:0003678">
    <property type="term" value="F:DNA helicase activity"/>
    <property type="evidence" value="ECO:0007669"/>
    <property type="project" value="InterPro"/>
</dbReference>
<accession>K1S9B8</accession>
<dbReference type="InterPro" id="IPR027417">
    <property type="entry name" value="P-loop_NTPase"/>
</dbReference>
<dbReference type="EMBL" id="AJWZ01009201">
    <property type="protein sequence ID" value="EKC51989.1"/>
    <property type="molecule type" value="Genomic_DNA"/>
</dbReference>
<keyword evidence="2" id="KW-0547">Nucleotide-binding</keyword>
<proteinExistence type="predicted"/>